<dbReference type="PANTHER" id="PTHR46954">
    <property type="entry name" value="C2H2-TYPE DOMAIN-CONTAINING PROTEIN"/>
    <property type="match status" value="1"/>
</dbReference>
<reference evidence="2" key="1">
    <citation type="submission" date="2021-02" db="EMBL/GenBank/DDBJ databases">
        <authorList>
            <person name="Nowell W R."/>
        </authorList>
    </citation>
    <scope>NUCLEOTIDE SEQUENCE</scope>
</reference>
<feature type="region of interest" description="Disordered" evidence="1">
    <location>
        <begin position="1"/>
        <end position="28"/>
    </location>
</feature>
<evidence type="ECO:0000256" key="1">
    <source>
        <dbReference type="SAM" id="MobiDB-lite"/>
    </source>
</evidence>
<feature type="compositionally biased region" description="Basic and acidic residues" evidence="1">
    <location>
        <begin position="1"/>
        <end position="20"/>
    </location>
</feature>
<evidence type="ECO:0000313" key="3">
    <source>
        <dbReference type="Proteomes" id="UP000663844"/>
    </source>
</evidence>
<comment type="caution">
    <text evidence="2">The sequence shown here is derived from an EMBL/GenBank/DDBJ whole genome shotgun (WGS) entry which is preliminary data.</text>
</comment>
<dbReference type="AlphaFoldDB" id="A0A819L213"/>
<dbReference type="EMBL" id="CAJOAZ010002767">
    <property type="protein sequence ID" value="CAF3958020.1"/>
    <property type="molecule type" value="Genomic_DNA"/>
</dbReference>
<dbReference type="Proteomes" id="UP000663844">
    <property type="component" value="Unassembled WGS sequence"/>
</dbReference>
<evidence type="ECO:0000313" key="2">
    <source>
        <dbReference type="EMBL" id="CAF3958020.1"/>
    </source>
</evidence>
<organism evidence="2 3">
    <name type="scientific">Adineta steineri</name>
    <dbReference type="NCBI Taxonomy" id="433720"/>
    <lineage>
        <taxon>Eukaryota</taxon>
        <taxon>Metazoa</taxon>
        <taxon>Spiralia</taxon>
        <taxon>Gnathifera</taxon>
        <taxon>Rotifera</taxon>
        <taxon>Eurotatoria</taxon>
        <taxon>Bdelloidea</taxon>
        <taxon>Adinetida</taxon>
        <taxon>Adinetidae</taxon>
        <taxon>Adineta</taxon>
    </lineage>
</organism>
<sequence>MHLESRTELPDHDFVIAEKRGPHKNPRFPKAQQCYSDLFTQNNLDALFVAINAPGHSAYNQVEHCMAPLSHD</sequence>
<proteinExistence type="predicted"/>
<name>A0A819L213_9BILA</name>
<dbReference type="PANTHER" id="PTHR46954:SF1">
    <property type="entry name" value="C2H2-TYPE DOMAIN-CONTAINING PROTEIN"/>
    <property type="match status" value="1"/>
</dbReference>
<gene>
    <name evidence="2" type="ORF">OXD698_LOCUS27079</name>
</gene>
<protein>
    <submittedName>
        <fullName evidence="2">Uncharacterized protein</fullName>
    </submittedName>
</protein>
<accession>A0A819L213</accession>